<dbReference type="Pfam" id="PF03972">
    <property type="entry name" value="MmgE_PrpD_N"/>
    <property type="match status" value="1"/>
</dbReference>
<evidence type="ECO:0000256" key="1">
    <source>
        <dbReference type="ARBA" id="ARBA00006174"/>
    </source>
</evidence>
<dbReference type="InterPro" id="IPR042188">
    <property type="entry name" value="MmgE/PrpD_sf_2"/>
</dbReference>
<dbReference type="GO" id="GO:0016829">
    <property type="term" value="F:lyase activity"/>
    <property type="evidence" value="ECO:0007669"/>
    <property type="project" value="InterPro"/>
</dbReference>
<evidence type="ECO:0000259" key="3">
    <source>
        <dbReference type="Pfam" id="PF19305"/>
    </source>
</evidence>
<comment type="caution">
    <text evidence="4">The sequence shown here is derived from an EMBL/GenBank/DDBJ whole genome shotgun (WGS) entry which is preliminary data.</text>
</comment>
<name>A0A6B0Y2U9_9RHOB</name>
<accession>A0A6B0Y2U9</accession>
<dbReference type="Pfam" id="PF19305">
    <property type="entry name" value="MmgE_PrpD_C"/>
    <property type="match status" value="1"/>
</dbReference>
<dbReference type="InterPro" id="IPR045336">
    <property type="entry name" value="MmgE_PrpD_N"/>
</dbReference>
<dbReference type="InterPro" id="IPR036148">
    <property type="entry name" value="MmgE/PrpD_sf"/>
</dbReference>
<dbReference type="PANTHER" id="PTHR16943">
    <property type="entry name" value="2-METHYLCITRATE DEHYDRATASE-RELATED"/>
    <property type="match status" value="1"/>
</dbReference>
<comment type="similarity">
    <text evidence="1">Belongs to the PrpD family.</text>
</comment>
<protein>
    <submittedName>
        <fullName evidence="4">MmgE/PrpD family protein</fullName>
    </submittedName>
</protein>
<proteinExistence type="inferred from homology"/>
<dbReference type="Gene3D" id="3.30.1330.120">
    <property type="entry name" value="2-methylcitrate dehydratase PrpD"/>
    <property type="match status" value="1"/>
</dbReference>
<organism evidence="4">
    <name type="scientific">Boseongicola sp. SB0664_bin_43</name>
    <dbReference type="NCBI Taxonomy" id="2604844"/>
    <lineage>
        <taxon>Bacteria</taxon>
        <taxon>Pseudomonadati</taxon>
        <taxon>Pseudomonadota</taxon>
        <taxon>Alphaproteobacteria</taxon>
        <taxon>Rhodobacterales</taxon>
        <taxon>Paracoccaceae</taxon>
        <taxon>Boseongicola</taxon>
    </lineage>
</organism>
<dbReference type="SUPFAM" id="SSF103378">
    <property type="entry name" value="2-methylcitrate dehydratase PrpD"/>
    <property type="match status" value="1"/>
</dbReference>
<sequence length="445" mass="47171">MIFKDLAEFVLGAPHVPESALDFTATLLVDTLGVTAGSARLDAARIARDHAVRFHAAGTPTEAATLLFDGRKASIPGAAFAAATQTDNLDAHDGFNPTKGHIGCAVVPALCALAEREPALAARDALTALAISYEIAARAALSLHGTVSDYHTSGAWNALGVAALGARLRNLDADRLRHALGIAEFHGPRSQMMREIANPTMLHDGSGMGAFTGLMAVLLAEDGFEGAPAITVEAEEVAERWSDLGRRWTVERNYIKPYPICRWAHGAIDALGQLMEEHGFAAHDVSAMNVNTFAEAAELFPGMPETTSQAQYSLAFALAALLVHGTIGPDQVTGMALSDPDIEAVVGKIRVSEAPRHSARFPEGRWADVTVRLSDGRTMSSGDVNAKGGPEAPLPRDAVKAKFLEMASGLGRDRAAAIWDMRDRMAQPGSRFADLLRLLHAPPNA</sequence>
<dbReference type="Gene3D" id="1.10.4100.10">
    <property type="entry name" value="2-methylcitrate dehydratase PrpD"/>
    <property type="match status" value="1"/>
</dbReference>
<evidence type="ECO:0000259" key="2">
    <source>
        <dbReference type="Pfam" id="PF03972"/>
    </source>
</evidence>
<dbReference type="InterPro" id="IPR005656">
    <property type="entry name" value="MmgE_PrpD"/>
</dbReference>
<dbReference type="AlphaFoldDB" id="A0A6B0Y2U9"/>
<evidence type="ECO:0000313" key="4">
    <source>
        <dbReference type="EMBL" id="MXY35091.1"/>
    </source>
</evidence>
<reference evidence="4" key="1">
    <citation type="submission" date="2019-09" db="EMBL/GenBank/DDBJ databases">
        <title>Characterisation of the sponge microbiome using genome-centric metagenomics.</title>
        <authorList>
            <person name="Engelberts J.P."/>
            <person name="Robbins S.J."/>
            <person name="De Goeij J.M."/>
            <person name="Aranda M."/>
            <person name="Bell S.C."/>
            <person name="Webster N.S."/>
        </authorList>
    </citation>
    <scope>NUCLEOTIDE SEQUENCE</scope>
    <source>
        <strain evidence="4">SB0664_bin_43</strain>
    </source>
</reference>
<dbReference type="EMBL" id="VXRY01000561">
    <property type="protein sequence ID" value="MXY35091.1"/>
    <property type="molecule type" value="Genomic_DNA"/>
</dbReference>
<feature type="domain" description="MmgE/PrpD C-terminal" evidence="3">
    <location>
        <begin position="258"/>
        <end position="422"/>
    </location>
</feature>
<dbReference type="InterPro" id="IPR045337">
    <property type="entry name" value="MmgE_PrpD_C"/>
</dbReference>
<feature type="domain" description="MmgE/PrpD N-terminal" evidence="2">
    <location>
        <begin position="5"/>
        <end position="233"/>
    </location>
</feature>
<dbReference type="PANTHER" id="PTHR16943:SF8">
    <property type="entry name" value="2-METHYLCITRATE DEHYDRATASE"/>
    <property type="match status" value="1"/>
</dbReference>
<gene>
    <name evidence="4" type="ORF">F4Y60_13625</name>
</gene>
<dbReference type="InterPro" id="IPR042183">
    <property type="entry name" value="MmgE/PrpD_sf_1"/>
</dbReference>